<organism evidence="2 3">
    <name type="scientific">Branchiostoma belcheri</name>
    <name type="common">Amphioxus</name>
    <dbReference type="NCBI Taxonomy" id="7741"/>
    <lineage>
        <taxon>Eukaryota</taxon>
        <taxon>Metazoa</taxon>
        <taxon>Chordata</taxon>
        <taxon>Cephalochordata</taxon>
        <taxon>Leptocardii</taxon>
        <taxon>Amphioxiformes</taxon>
        <taxon>Branchiostomatidae</taxon>
        <taxon>Branchiostoma</taxon>
    </lineage>
</organism>
<sequence length="311" mass="34363">MGHRDRCDCEIHACGSSELVSSYRRGVFTNFTAWFSRSVHEETVRAWLQQGGTLADQSCAKFLFSMEAGCPDTKEFFQSSLYLDERLSMFHADFVDASVQQGDMSVVPIGMYVLPPPQLHPELDRRGTLAWMKNTRCKEILPPSRKETEDIKEASVTEGGNNVGEKGDVVSLADSEKPLAAGSSEYVTAVTGTSSSTILQAKRSQDHREGILQPTDCSDERTSNEEVTEAQTEAQFKQGNNKSDSLCCLPVPEPSTEARPDPCDSCRAPHRFLHSRLDDIPHVADLQMSRSELLQDFVPGSNGFSVKCCSK</sequence>
<dbReference type="GeneID" id="109463026"/>
<dbReference type="PANTHER" id="PTHR35345:SF1">
    <property type="entry name" value="TELOMERE REPEATS-BINDING BOUQUET FORMATION PROTEIN 2"/>
    <property type="match status" value="1"/>
</dbReference>
<reference evidence="3" key="1">
    <citation type="submission" date="2025-08" db="UniProtKB">
        <authorList>
            <consortium name="RefSeq"/>
        </authorList>
    </citation>
    <scope>IDENTIFICATION</scope>
    <source>
        <tissue evidence="3">Gonad</tissue>
    </source>
</reference>
<dbReference type="PANTHER" id="PTHR35345">
    <property type="entry name" value="TELOMERE REPEATS-BINDING BOUQUET FORMATION PROTEIN 2"/>
    <property type="match status" value="1"/>
</dbReference>
<evidence type="ECO:0000313" key="2">
    <source>
        <dbReference type="Proteomes" id="UP000515135"/>
    </source>
</evidence>
<proteinExistence type="predicted"/>
<feature type="region of interest" description="Disordered" evidence="1">
    <location>
        <begin position="144"/>
        <end position="167"/>
    </location>
</feature>
<dbReference type="AlphaFoldDB" id="A0A6P4XFG3"/>
<accession>A0A6P4XFG3</accession>
<dbReference type="OrthoDB" id="5278943at2759"/>
<evidence type="ECO:0000313" key="3">
    <source>
        <dbReference type="RefSeq" id="XP_019615255.1"/>
    </source>
</evidence>
<dbReference type="KEGG" id="bbel:109463026"/>
<dbReference type="Proteomes" id="UP000515135">
    <property type="component" value="Unplaced"/>
</dbReference>
<protein>
    <submittedName>
        <fullName evidence="3">Uncharacterized protein LOC109463026</fullName>
    </submittedName>
</protein>
<feature type="region of interest" description="Disordered" evidence="1">
    <location>
        <begin position="192"/>
        <end position="226"/>
    </location>
</feature>
<dbReference type="RefSeq" id="XP_019615255.1">
    <property type="nucleotide sequence ID" value="XM_019759696.1"/>
</dbReference>
<dbReference type="GO" id="GO:0007129">
    <property type="term" value="P:homologous chromosome pairing at meiosis"/>
    <property type="evidence" value="ECO:0007669"/>
    <property type="project" value="TreeGrafter"/>
</dbReference>
<feature type="compositionally biased region" description="Basic and acidic residues" evidence="1">
    <location>
        <begin position="144"/>
        <end position="155"/>
    </location>
</feature>
<gene>
    <name evidence="3" type="primary">LOC109463026</name>
</gene>
<dbReference type="GO" id="GO:0005637">
    <property type="term" value="C:nuclear inner membrane"/>
    <property type="evidence" value="ECO:0007669"/>
    <property type="project" value="TreeGrafter"/>
</dbReference>
<name>A0A6P4XFG3_BRABE</name>
<dbReference type="InterPro" id="IPR028065">
    <property type="entry name" value="TERB2"/>
</dbReference>
<dbReference type="Pfam" id="PF15101">
    <property type="entry name" value="TERB2"/>
    <property type="match status" value="1"/>
</dbReference>
<evidence type="ECO:0000256" key="1">
    <source>
        <dbReference type="SAM" id="MobiDB-lite"/>
    </source>
</evidence>
<dbReference type="GO" id="GO:0070197">
    <property type="term" value="P:meiotic attachment of telomere to nuclear envelope"/>
    <property type="evidence" value="ECO:0007669"/>
    <property type="project" value="TreeGrafter"/>
</dbReference>
<keyword evidence="2" id="KW-1185">Reference proteome</keyword>